<comment type="caution">
    <text evidence="1">The sequence shown here is derived from an EMBL/GenBank/DDBJ whole genome shotgun (WGS) entry which is preliminary data.</text>
</comment>
<protein>
    <submittedName>
        <fullName evidence="1">Uncharacterized protein</fullName>
    </submittedName>
</protein>
<keyword evidence="2" id="KW-1185">Reference proteome</keyword>
<evidence type="ECO:0000313" key="2">
    <source>
        <dbReference type="Proteomes" id="UP000276133"/>
    </source>
</evidence>
<dbReference type="EMBL" id="REGN01000928">
    <property type="protein sequence ID" value="RNA38068.1"/>
    <property type="molecule type" value="Genomic_DNA"/>
</dbReference>
<organism evidence="1 2">
    <name type="scientific">Brachionus plicatilis</name>
    <name type="common">Marine rotifer</name>
    <name type="synonym">Brachionus muelleri</name>
    <dbReference type="NCBI Taxonomy" id="10195"/>
    <lineage>
        <taxon>Eukaryota</taxon>
        <taxon>Metazoa</taxon>
        <taxon>Spiralia</taxon>
        <taxon>Gnathifera</taxon>
        <taxon>Rotifera</taxon>
        <taxon>Eurotatoria</taxon>
        <taxon>Monogononta</taxon>
        <taxon>Pseudotrocha</taxon>
        <taxon>Ploima</taxon>
        <taxon>Brachionidae</taxon>
        <taxon>Brachionus</taxon>
    </lineage>
</organism>
<gene>
    <name evidence="1" type="ORF">BpHYR1_051026</name>
</gene>
<dbReference type="Proteomes" id="UP000276133">
    <property type="component" value="Unassembled WGS sequence"/>
</dbReference>
<sequence>MLFVVVVECCGMWTPNQLDCIPRYIGAYMNQINALCAKLSRGHSARRLKRSFDFFTKHLSTI</sequence>
<proteinExistence type="predicted"/>
<evidence type="ECO:0000313" key="1">
    <source>
        <dbReference type="EMBL" id="RNA38068.1"/>
    </source>
</evidence>
<reference evidence="1 2" key="1">
    <citation type="journal article" date="2018" name="Sci. Rep.">
        <title>Genomic signatures of local adaptation to the degree of environmental predictability in rotifers.</title>
        <authorList>
            <person name="Franch-Gras L."/>
            <person name="Hahn C."/>
            <person name="Garcia-Roger E.M."/>
            <person name="Carmona M.J."/>
            <person name="Serra M."/>
            <person name="Gomez A."/>
        </authorList>
    </citation>
    <scope>NUCLEOTIDE SEQUENCE [LARGE SCALE GENOMIC DNA]</scope>
    <source>
        <strain evidence="1">HYR1</strain>
    </source>
</reference>
<dbReference type="AlphaFoldDB" id="A0A3M7SR92"/>
<accession>A0A3M7SR92</accession>
<name>A0A3M7SR92_BRAPC</name>